<evidence type="ECO:0000256" key="8">
    <source>
        <dbReference type="SAM" id="Phobius"/>
    </source>
</evidence>
<evidence type="ECO:0000256" key="3">
    <source>
        <dbReference type="ARBA" id="ARBA00022679"/>
    </source>
</evidence>
<evidence type="ECO:0000256" key="5">
    <source>
        <dbReference type="ARBA" id="ARBA00022777"/>
    </source>
</evidence>
<reference evidence="10" key="1">
    <citation type="submission" date="2023-08" db="EMBL/GenBank/DDBJ databases">
        <title>The draft genome of Tsukamurella strandjordii strain 050030.</title>
        <authorList>
            <person name="Zhao F."/>
            <person name="Feng Y."/>
            <person name="Zong Z."/>
        </authorList>
    </citation>
    <scope>NUCLEOTIDE SEQUENCE</scope>
    <source>
        <strain evidence="10">050030</strain>
    </source>
</reference>
<sequence length="542" mass="56553">MGGTVDESGKGRVETDPPGTVIGGYVIEHVLGAGGMGAVYAARHPRLPRVDALKVLPSAFSSDPTYRARFEREADMAARLDHPNIVPVYDRGDDDGRLWMSMKLVPGRDAAALLTQYPHGLPVEQVITIVDAVAAALDYAHGMGLLHRDVKPGNIMIDTSGTSPRVMLGDFGIARQNQDHGDLTSVGMVVGTLDYASPEQLSGDAVDGRSDEYSLACTAVQLLTGVKPYGASSGTAVIRDHLMTPPPAPSRLRPGLSPAVDPVIARGMAKAPQQRYPTCRDFSQALRAAAAQSAPAGPALHEQDVPTMQAPALSRPTPPPYPAAQPGYPPQQPGYGGPYSGWPQQGPAGAPPRKRRGLLLSAIAVAVIAAVALAGIVAFSLTRDDGASPDQTAAPSASASPSLPAPDGSVTLREGFIDPCLLPASVLTSLGLSPAVDDPGQRQTNGVKFACRSDDSAAAGASVKMATFTSSGDWPNGTPVQGSDKWRRFDVPSVEKDQPGFCITAYKSTANGVLYIGLQKIPGRDCERGVVIAKAITPYLPL</sequence>
<dbReference type="Proteomes" id="UP001178281">
    <property type="component" value="Unassembled WGS sequence"/>
</dbReference>
<dbReference type="EC" id="2.7.11.1" evidence="1"/>
<evidence type="ECO:0000259" key="9">
    <source>
        <dbReference type="PROSITE" id="PS50011"/>
    </source>
</evidence>
<dbReference type="AlphaFoldDB" id="A0AA90NM52"/>
<dbReference type="CDD" id="cd14014">
    <property type="entry name" value="STKc_PknB_like"/>
    <property type="match status" value="1"/>
</dbReference>
<evidence type="ECO:0000313" key="11">
    <source>
        <dbReference type="Proteomes" id="UP001178281"/>
    </source>
</evidence>
<gene>
    <name evidence="10" type="ORF">Q7X28_20115</name>
</gene>
<keyword evidence="6" id="KW-0067">ATP-binding</keyword>
<keyword evidence="5 10" id="KW-0418">Kinase</keyword>
<evidence type="ECO:0000313" key="10">
    <source>
        <dbReference type="EMBL" id="MDP0400229.1"/>
    </source>
</evidence>
<evidence type="ECO:0000256" key="7">
    <source>
        <dbReference type="SAM" id="MobiDB-lite"/>
    </source>
</evidence>
<keyword evidence="8" id="KW-0812">Transmembrane</keyword>
<organism evidence="10 11">
    <name type="scientific">Tsukamurella strandjordii</name>
    <dbReference type="NCBI Taxonomy" id="147577"/>
    <lineage>
        <taxon>Bacteria</taxon>
        <taxon>Bacillati</taxon>
        <taxon>Actinomycetota</taxon>
        <taxon>Actinomycetes</taxon>
        <taxon>Mycobacteriales</taxon>
        <taxon>Tsukamurellaceae</taxon>
        <taxon>Tsukamurella</taxon>
    </lineage>
</organism>
<keyword evidence="2" id="KW-0723">Serine/threonine-protein kinase</keyword>
<dbReference type="SUPFAM" id="SSF56112">
    <property type="entry name" value="Protein kinase-like (PK-like)"/>
    <property type="match status" value="1"/>
</dbReference>
<dbReference type="PROSITE" id="PS50011">
    <property type="entry name" value="PROTEIN_KINASE_DOM"/>
    <property type="match status" value="1"/>
</dbReference>
<dbReference type="FunFam" id="1.10.510.10:FF:000021">
    <property type="entry name" value="Serine/threonine protein kinase"/>
    <property type="match status" value="1"/>
</dbReference>
<feature type="domain" description="Protein kinase" evidence="9">
    <location>
        <begin position="25"/>
        <end position="287"/>
    </location>
</feature>
<dbReference type="PANTHER" id="PTHR43289:SF6">
    <property type="entry name" value="SERINE_THREONINE-PROTEIN KINASE NEKL-3"/>
    <property type="match status" value="1"/>
</dbReference>
<name>A0AA90NM52_9ACTN</name>
<keyword evidence="11" id="KW-1185">Reference proteome</keyword>
<dbReference type="InterPro" id="IPR011009">
    <property type="entry name" value="Kinase-like_dom_sf"/>
</dbReference>
<dbReference type="EMBL" id="JAUTIX010000009">
    <property type="protein sequence ID" value="MDP0400229.1"/>
    <property type="molecule type" value="Genomic_DNA"/>
</dbReference>
<feature type="transmembrane region" description="Helical" evidence="8">
    <location>
        <begin position="358"/>
        <end position="381"/>
    </location>
</feature>
<keyword evidence="8" id="KW-1133">Transmembrane helix</keyword>
<dbReference type="Gene3D" id="3.30.200.20">
    <property type="entry name" value="Phosphorylase Kinase, domain 1"/>
    <property type="match status" value="1"/>
</dbReference>
<dbReference type="SMART" id="SM00220">
    <property type="entry name" value="S_TKc"/>
    <property type="match status" value="1"/>
</dbReference>
<dbReference type="Gene3D" id="1.10.510.10">
    <property type="entry name" value="Transferase(Phosphotransferase) domain 1"/>
    <property type="match status" value="1"/>
</dbReference>
<evidence type="ECO:0000256" key="2">
    <source>
        <dbReference type="ARBA" id="ARBA00022527"/>
    </source>
</evidence>
<feature type="region of interest" description="Disordered" evidence="7">
    <location>
        <begin position="385"/>
        <end position="406"/>
    </location>
</feature>
<evidence type="ECO:0000256" key="1">
    <source>
        <dbReference type="ARBA" id="ARBA00012513"/>
    </source>
</evidence>
<comment type="caution">
    <text evidence="10">The sequence shown here is derived from an EMBL/GenBank/DDBJ whole genome shotgun (WGS) entry which is preliminary data.</text>
</comment>
<proteinExistence type="predicted"/>
<dbReference type="GO" id="GO:0004674">
    <property type="term" value="F:protein serine/threonine kinase activity"/>
    <property type="evidence" value="ECO:0007669"/>
    <property type="project" value="UniProtKB-KW"/>
</dbReference>
<evidence type="ECO:0000256" key="4">
    <source>
        <dbReference type="ARBA" id="ARBA00022741"/>
    </source>
</evidence>
<protein>
    <recommendedName>
        <fullName evidence="1">non-specific serine/threonine protein kinase</fullName>
        <ecNumber evidence="1">2.7.11.1</ecNumber>
    </recommendedName>
</protein>
<dbReference type="RefSeq" id="WP_305112853.1">
    <property type="nucleotide sequence ID" value="NZ_JAUTIX010000009.1"/>
</dbReference>
<keyword evidence="3" id="KW-0808">Transferase</keyword>
<feature type="compositionally biased region" description="Low complexity" evidence="7">
    <location>
        <begin position="388"/>
        <end position="406"/>
    </location>
</feature>
<dbReference type="PROSITE" id="PS00108">
    <property type="entry name" value="PROTEIN_KINASE_ST"/>
    <property type="match status" value="1"/>
</dbReference>
<accession>A0AA90NM52</accession>
<feature type="region of interest" description="Disordered" evidence="7">
    <location>
        <begin position="309"/>
        <end position="353"/>
    </location>
</feature>
<dbReference type="GO" id="GO:0005524">
    <property type="term" value="F:ATP binding"/>
    <property type="evidence" value="ECO:0007669"/>
    <property type="project" value="UniProtKB-KW"/>
</dbReference>
<dbReference type="Pfam" id="PF00069">
    <property type="entry name" value="Pkinase"/>
    <property type="match status" value="1"/>
</dbReference>
<feature type="compositionally biased region" description="Pro residues" evidence="7">
    <location>
        <begin position="316"/>
        <end position="332"/>
    </location>
</feature>
<dbReference type="InterPro" id="IPR008271">
    <property type="entry name" value="Ser/Thr_kinase_AS"/>
</dbReference>
<keyword evidence="4" id="KW-0547">Nucleotide-binding</keyword>
<evidence type="ECO:0000256" key="6">
    <source>
        <dbReference type="ARBA" id="ARBA00022840"/>
    </source>
</evidence>
<dbReference type="InterPro" id="IPR000719">
    <property type="entry name" value="Prot_kinase_dom"/>
</dbReference>
<keyword evidence="8" id="KW-0472">Membrane</keyword>
<dbReference type="PANTHER" id="PTHR43289">
    <property type="entry name" value="MITOGEN-ACTIVATED PROTEIN KINASE KINASE KINASE 20-RELATED"/>
    <property type="match status" value="1"/>
</dbReference>